<accession>A0A382PHI3</accession>
<gene>
    <name evidence="1" type="ORF">METZ01_LOCUS324959</name>
</gene>
<reference evidence="1" key="1">
    <citation type="submission" date="2018-05" db="EMBL/GenBank/DDBJ databases">
        <authorList>
            <person name="Lanie J.A."/>
            <person name="Ng W.-L."/>
            <person name="Kazmierczak K.M."/>
            <person name="Andrzejewski T.M."/>
            <person name="Davidsen T.M."/>
            <person name="Wayne K.J."/>
            <person name="Tettelin H."/>
            <person name="Glass J.I."/>
            <person name="Rusch D."/>
            <person name="Podicherti R."/>
            <person name="Tsui H.-C.T."/>
            <person name="Winkler M.E."/>
        </authorList>
    </citation>
    <scope>NUCLEOTIDE SEQUENCE</scope>
</reference>
<dbReference type="PROSITE" id="PS51257">
    <property type="entry name" value="PROKAR_LIPOPROTEIN"/>
    <property type="match status" value="1"/>
</dbReference>
<dbReference type="EMBL" id="UINC01107032">
    <property type="protein sequence ID" value="SVC72105.1"/>
    <property type="molecule type" value="Genomic_DNA"/>
</dbReference>
<dbReference type="AlphaFoldDB" id="A0A382PHI3"/>
<evidence type="ECO:0008006" key="2">
    <source>
        <dbReference type="Google" id="ProtNLM"/>
    </source>
</evidence>
<protein>
    <recommendedName>
        <fullName evidence="2">APCDD1 domain-containing protein</fullName>
    </recommendedName>
</protein>
<proteinExistence type="predicted"/>
<evidence type="ECO:0000313" key="1">
    <source>
        <dbReference type="EMBL" id="SVC72105.1"/>
    </source>
</evidence>
<name>A0A382PHI3_9ZZZZ</name>
<sequence length="202" mass="22218">MENYMKNFYIILILFFSFTIYSCAKKDDSSSSSSTTELEGTWQTPCHLPEGSSYYRIKKLIVSGTNWADRKEYYSDSSCATEYDLWLRTFGSLSIGDATEVSGVSGHKFTMTHSENTYTPQTSGGVSWSNTNSYCGLTGWELNTAQDVAGKTCGAGTDPMLAIGVAGYGTYLLDGSKLFWEVSSSTYPSSVRTGDNDTFTKQ</sequence>
<organism evidence="1">
    <name type="scientific">marine metagenome</name>
    <dbReference type="NCBI Taxonomy" id="408172"/>
    <lineage>
        <taxon>unclassified sequences</taxon>
        <taxon>metagenomes</taxon>
        <taxon>ecological metagenomes</taxon>
    </lineage>
</organism>